<name>A0A318LEE4_9PSEU</name>
<keyword evidence="3 5" id="KW-0808">Transferase</keyword>
<evidence type="ECO:0000256" key="1">
    <source>
        <dbReference type="ARBA" id="ARBA00006739"/>
    </source>
</evidence>
<evidence type="ECO:0000256" key="2">
    <source>
        <dbReference type="ARBA" id="ARBA00022676"/>
    </source>
</evidence>
<dbReference type="PANTHER" id="PTHR43685">
    <property type="entry name" value="GLYCOSYLTRANSFERASE"/>
    <property type="match status" value="1"/>
</dbReference>
<feature type="domain" description="Glycosyltransferase 2-like" evidence="4">
    <location>
        <begin position="4"/>
        <end position="159"/>
    </location>
</feature>
<dbReference type="InterPro" id="IPR050834">
    <property type="entry name" value="Glycosyltransf_2"/>
</dbReference>
<dbReference type="Gene3D" id="3.90.550.10">
    <property type="entry name" value="Spore Coat Polysaccharide Biosynthesis Protein SpsA, Chain A"/>
    <property type="match status" value="1"/>
</dbReference>
<dbReference type="OrthoDB" id="9787979at2"/>
<evidence type="ECO:0000313" key="5">
    <source>
        <dbReference type="EMBL" id="PXY24460.1"/>
    </source>
</evidence>
<dbReference type="GO" id="GO:0016757">
    <property type="term" value="F:glycosyltransferase activity"/>
    <property type="evidence" value="ECO:0007669"/>
    <property type="project" value="UniProtKB-KW"/>
</dbReference>
<dbReference type="AlphaFoldDB" id="A0A318LEE4"/>
<keyword evidence="2" id="KW-0328">Glycosyltransferase</keyword>
<protein>
    <submittedName>
        <fullName evidence="5">Glycosyl transferase</fullName>
    </submittedName>
</protein>
<dbReference type="RefSeq" id="WP_110342531.1">
    <property type="nucleotide sequence ID" value="NZ_JBHVKT010000017.1"/>
</dbReference>
<evidence type="ECO:0000256" key="3">
    <source>
        <dbReference type="ARBA" id="ARBA00022679"/>
    </source>
</evidence>
<dbReference type="PANTHER" id="PTHR43685:SF5">
    <property type="entry name" value="GLYCOSYLTRANSFERASE EPSE-RELATED"/>
    <property type="match status" value="1"/>
</dbReference>
<dbReference type="SUPFAM" id="SSF53448">
    <property type="entry name" value="Nucleotide-diphospho-sugar transferases"/>
    <property type="match status" value="1"/>
</dbReference>
<reference evidence="5 6" key="1">
    <citation type="submission" date="2016-07" db="EMBL/GenBank/DDBJ databases">
        <title>Draft genome sequence of Prauserella sp. YIM 121212, isolated from alkaline soil.</title>
        <authorList>
            <person name="Ruckert C."/>
            <person name="Albersmeier A."/>
            <person name="Jiang C.-L."/>
            <person name="Jiang Y."/>
            <person name="Kalinowski J."/>
            <person name="Schneider O."/>
            <person name="Winkler A."/>
            <person name="Zotchev S.B."/>
        </authorList>
    </citation>
    <scope>NUCLEOTIDE SEQUENCE [LARGE SCALE GENOMIC DNA]</scope>
    <source>
        <strain evidence="5 6">YIM 121212</strain>
    </source>
</reference>
<dbReference type="InterPro" id="IPR001173">
    <property type="entry name" value="Glyco_trans_2-like"/>
</dbReference>
<comment type="similarity">
    <text evidence="1">Belongs to the glycosyltransferase 2 family.</text>
</comment>
<evidence type="ECO:0000259" key="4">
    <source>
        <dbReference type="Pfam" id="PF00535"/>
    </source>
</evidence>
<sequence length="276" mass="29408">MNTTVVIATRNRSAELARTLGNLAALRPAPPVIVVDNASTDDTAARVRSEHPGVRLLTSPVNAAAAARNLGVQAAGTPYVAFSDDDSWWAPGALSRAEAVFADCPRLGLLAARTLVGEREEPDPVCAVMAGSPLGSEPGLPGPKVLGFLACSAIVRREAFLDVGGFSRLLHFGAEERLLAYDLAARGWALCYVEDVVAHHHPSSSRPPSAWRHRMETRNNALIALLRRPAAECVRAATPLLRHPGAAAGALRRLPRALAGRQRLPSSVERQIRELA</sequence>
<dbReference type="Pfam" id="PF00535">
    <property type="entry name" value="Glycos_transf_2"/>
    <property type="match status" value="1"/>
</dbReference>
<evidence type="ECO:0000313" key="6">
    <source>
        <dbReference type="Proteomes" id="UP000247892"/>
    </source>
</evidence>
<keyword evidence="6" id="KW-1185">Reference proteome</keyword>
<dbReference type="EMBL" id="MASU01000013">
    <property type="protein sequence ID" value="PXY24460.1"/>
    <property type="molecule type" value="Genomic_DNA"/>
</dbReference>
<gene>
    <name evidence="5" type="ORF">BA062_30095</name>
</gene>
<comment type="caution">
    <text evidence="5">The sequence shown here is derived from an EMBL/GenBank/DDBJ whole genome shotgun (WGS) entry which is preliminary data.</text>
</comment>
<dbReference type="Proteomes" id="UP000247892">
    <property type="component" value="Unassembled WGS sequence"/>
</dbReference>
<proteinExistence type="inferred from homology"/>
<organism evidence="5 6">
    <name type="scientific">Prauserella flavalba</name>
    <dbReference type="NCBI Taxonomy" id="1477506"/>
    <lineage>
        <taxon>Bacteria</taxon>
        <taxon>Bacillati</taxon>
        <taxon>Actinomycetota</taxon>
        <taxon>Actinomycetes</taxon>
        <taxon>Pseudonocardiales</taxon>
        <taxon>Pseudonocardiaceae</taxon>
        <taxon>Prauserella</taxon>
    </lineage>
</organism>
<accession>A0A318LEE4</accession>
<dbReference type="InterPro" id="IPR029044">
    <property type="entry name" value="Nucleotide-diphossugar_trans"/>
</dbReference>